<gene>
    <name evidence="2" type="ORF">A1Q2_05723</name>
</gene>
<dbReference type="PANTHER" id="PTHR43130">
    <property type="entry name" value="ARAC-FAMILY TRANSCRIPTIONAL REGULATOR"/>
    <property type="match status" value="1"/>
</dbReference>
<evidence type="ECO:0000313" key="3">
    <source>
        <dbReference type="Proteomes" id="UP000006757"/>
    </source>
</evidence>
<feature type="domain" description="DJ-1/PfpI" evidence="1">
    <location>
        <begin position="10"/>
        <end position="176"/>
    </location>
</feature>
<dbReference type="STRING" id="1220162.K1V7I4"/>
<dbReference type="CDD" id="cd03139">
    <property type="entry name" value="GATase1_PfpI_2"/>
    <property type="match status" value="1"/>
</dbReference>
<dbReference type="OMA" id="MDGTFNT"/>
<dbReference type="HOGENOM" id="CLU_000445_44_8_1"/>
<accession>K1V7I4</accession>
<dbReference type="EMBL" id="AMBO01000354">
    <property type="protein sequence ID" value="EKC99959.1"/>
    <property type="molecule type" value="Genomic_DNA"/>
</dbReference>
<sequence length="217" mass="23554">MTAKLCIGALVFPGFQSLDLFGPLDIFNTLSLKHPIELSVISTSLDPVSTQWKEGQVAQSIVPTCTLEDARTDYDLLIVPGGFGTTKDVDPYVDYIKRAYPTTGSVLSVCTGTRLFARAGILDGRRATTNKNAFNDVTPLGPKTHWVAKARWVKDGNVWTAAGITAGIDATLAWVEDKYGAQQATDAANWLEYKRTSDPDDDPFAAVRGIEDVLPTE</sequence>
<dbReference type="eggNOG" id="ENOG502S46I">
    <property type="taxonomic scope" value="Eukaryota"/>
</dbReference>
<dbReference type="InterPro" id="IPR052158">
    <property type="entry name" value="INH-QAR"/>
</dbReference>
<dbReference type="InParanoid" id="K1V7I4"/>
<evidence type="ECO:0000259" key="1">
    <source>
        <dbReference type="Pfam" id="PF01965"/>
    </source>
</evidence>
<evidence type="ECO:0000313" key="2">
    <source>
        <dbReference type="EMBL" id="EKC99959.1"/>
    </source>
</evidence>
<dbReference type="Gene3D" id="3.40.50.880">
    <property type="match status" value="1"/>
</dbReference>
<keyword evidence="3" id="KW-1185">Reference proteome</keyword>
<organism evidence="2 3">
    <name type="scientific">Trichosporon asahii var. asahii (strain CBS 8904)</name>
    <name type="common">Yeast</name>
    <dbReference type="NCBI Taxonomy" id="1220162"/>
    <lineage>
        <taxon>Eukaryota</taxon>
        <taxon>Fungi</taxon>
        <taxon>Dikarya</taxon>
        <taxon>Basidiomycota</taxon>
        <taxon>Agaricomycotina</taxon>
        <taxon>Tremellomycetes</taxon>
        <taxon>Trichosporonales</taxon>
        <taxon>Trichosporonaceae</taxon>
        <taxon>Trichosporon</taxon>
    </lineage>
</organism>
<dbReference type="OrthoDB" id="543156at2759"/>
<dbReference type="SUPFAM" id="SSF52317">
    <property type="entry name" value="Class I glutamine amidotransferase-like"/>
    <property type="match status" value="1"/>
</dbReference>
<dbReference type="InterPro" id="IPR002818">
    <property type="entry name" value="DJ-1/PfpI"/>
</dbReference>
<dbReference type="Pfam" id="PF01965">
    <property type="entry name" value="DJ-1_PfpI"/>
    <property type="match status" value="1"/>
</dbReference>
<dbReference type="PANTHER" id="PTHR43130:SF15">
    <property type="entry name" value="THIJ_PFPI FAMILY PROTEIN (AFU_ORTHOLOGUE AFUA_5G14240)"/>
    <property type="match status" value="1"/>
</dbReference>
<name>K1V7I4_TRIAC</name>
<dbReference type="InterPro" id="IPR029062">
    <property type="entry name" value="Class_I_gatase-like"/>
</dbReference>
<comment type="caution">
    <text evidence="2">The sequence shown here is derived from an EMBL/GenBank/DDBJ whole genome shotgun (WGS) entry which is preliminary data.</text>
</comment>
<dbReference type="AlphaFoldDB" id="K1V7I4"/>
<proteinExistence type="predicted"/>
<reference evidence="2 3" key="1">
    <citation type="journal article" date="2012" name="Eukaryot. Cell">
        <title>Genome sequence of the Trichosporon asahii environmental strain CBS 8904.</title>
        <authorList>
            <person name="Yang R.Y."/>
            <person name="Li H.T."/>
            <person name="Zhu H."/>
            <person name="Zhou G.P."/>
            <person name="Wang M."/>
            <person name="Wang L."/>
        </authorList>
    </citation>
    <scope>NUCLEOTIDE SEQUENCE [LARGE SCALE GENOMIC DNA]</scope>
    <source>
        <strain evidence="2 3">CBS 8904</strain>
    </source>
</reference>
<dbReference type="Proteomes" id="UP000006757">
    <property type="component" value="Unassembled WGS sequence"/>
</dbReference>
<protein>
    <recommendedName>
        <fullName evidence="1">DJ-1/PfpI domain-containing protein</fullName>
    </recommendedName>
</protein>